<dbReference type="GO" id="GO:0016625">
    <property type="term" value="F:oxidoreductase activity, acting on the aldehyde or oxo group of donors, iron-sulfur protein as acceptor"/>
    <property type="evidence" value="ECO:0007669"/>
    <property type="project" value="InterPro"/>
</dbReference>
<gene>
    <name evidence="8" type="ORF">FHK82_10810</name>
</gene>
<keyword evidence="2" id="KW-0004">4Fe-4S</keyword>
<evidence type="ECO:0000259" key="7">
    <source>
        <dbReference type="PROSITE" id="PS51379"/>
    </source>
</evidence>
<proteinExistence type="predicted"/>
<dbReference type="GO" id="GO:0046872">
    <property type="term" value="F:metal ion binding"/>
    <property type="evidence" value="ECO:0007669"/>
    <property type="project" value="UniProtKB-KW"/>
</dbReference>
<protein>
    <submittedName>
        <fullName evidence="8">Ferredoxin oxidoreductase</fullName>
    </submittedName>
</protein>
<dbReference type="InterPro" id="IPR017896">
    <property type="entry name" value="4Fe4S_Fe-S-bd"/>
</dbReference>
<evidence type="ECO:0000256" key="3">
    <source>
        <dbReference type="ARBA" id="ARBA00022723"/>
    </source>
</evidence>
<keyword evidence="3" id="KW-0479">Metal-binding</keyword>
<feature type="domain" description="4Fe-4S ferredoxin-type" evidence="7">
    <location>
        <begin position="37"/>
        <end position="65"/>
    </location>
</feature>
<dbReference type="AlphaFoldDB" id="A0A558CZJ8"/>
<evidence type="ECO:0000256" key="5">
    <source>
        <dbReference type="ARBA" id="ARBA00023004"/>
    </source>
</evidence>
<dbReference type="GO" id="GO:0051539">
    <property type="term" value="F:4 iron, 4 sulfur cluster binding"/>
    <property type="evidence" value="ECO:0007669"/>
    <property type="project" value="UniProtKB-KW"/>
</dbReference>
<dbReference type="EMBL" id="VMRY01000043">
    <property type="protein sequence ID" value="TVT54165.1"/>
    <property type="molecule type" value="Genomic_DNA"/>
</dbReference>
<dbReference type="SUPFAM" id="SSF54862">
    <property type="entry name" value="4Fe-4S ferredoxins"/>
    <property type="match status" value="1"/>
</dbReference>
<comment type="caution">
    <text evidence="8">The sequence shown here is derived from an EMBL/GenBank/DDBJ whole genome shotgun (WGS) entry which is preliminary data.</text>
</comment>
<dbReference type="Gene3D" id="3.30.70.20">
    <property type="match status" value="1"/>
</dbReference>
<reference evidence="8 9" key="1">
    <citation type="submission" date="2019-07" db="EMBL/GenBank/DDBJ databases">
        <title>The pathways for chlorine oxyanion respiration interact through the shared metabolite chlorate.</title>
        <authorList>
            <person name="Barnum T.P."/>
            <person name="Cheng Y."/>
            <person name="Hill K.A."/>
            <person name="Lucas L.N."/>
            <person name="Carlson H.K."/>
            <person name="Coates J.D."/>
        </authorList>
    </citation>
    <scope>NUCLEOTIDE SEQUENCE [LARGE SCALE GENOMIC DNA]</scope>
    <source>
        <strain evidence="8">BK-3</strain>
    </source>
</reference>
<dbReference type="PANTHER" id="PTHR43724:SF1">
    <property type="entry name" value="PYRUVATE SYNTHASE SUBUNIT PORD"/>
    <property type="match status" value="1"/>
</dbReference>
<dbReference type="InterPro" id="IPR054812">
    <property type="entry name" value="PadF"/>
</dbReference>
<feature type="domain" description="4Fe-4S ferredoxin-type" evidence="7">
    <location>
        <begin position="66"/>
        <end position="95"/>
    </location>
</feature>
<dbReference type="Proteomes" id="UP000317355">
    <property type="component" value="Unassembled WGS sequence"/>
</dbReference>
<keyword evidence="4" id="KW-0677">Repeat</keyword>
<dbReference type="PANTHER" id="PTHR43724">
    <property type="entry name" value="PYRUVATE SYNTHASE SUBUNIT PORD"/>
    <property type="match status" value="1"/>
</dbReference>
<dbReference type="PROSITE" id="PS00198">
    <property type="entry name" value="4FE4S_FER_1"/>
    <property type="match status" value="1"/>
</dbReference>
<dbReference type="NCBIfam" id="NF045763">
    <property type="entry name" value="PhenlGlyoxDHPadF"/>
    <property type="match status" value="1"/>
</dbReference>
<dbReference type="NCBIfam" id="TIGR02179">
    <property type="entry name" value="PorD_KorD"/>
    <property type="match status" value="1"/>
</dbReference>
<dbReference type="InterPro" id="IPR017900">
    <property type="entry name" value="4Fe4S_Fe_S_CS"/>
</dbReference>
<keyword evidence="5" id="KW-0408">Iron</keyword>
<dbReference type="Pfam" id="PF14697">
    <property type="entry name" value="Fer4_21"/>
    <property type="match status" value="1"/>
</dbReference>
<evidence type="ECO:0000256" key="4">
    <source>
        <dbReference type="ARBA" id="ARBA00022737"/>
    </source>
</evidence>
<dbReference type="PROSITE" id="PS51379">
    <property type="entry name" value="4FE4S_FER_2"/>
    <property type="match status" value="2"/>
</dbReference>
<accession>A0A558CZJ8</accession>
<evidence type="ECO:0000256" key="6">
    <source>
        <dbReference type="ARBA" id="ARBA00023014"/>
    </source>
</evidence>
<dbReference type="Gene3D" id="3.30.70.3270">
    <property type="match status" value="1"/>
</dbReference>
<dbReference type="InterPro" id="IPR011898">
    <property type="entry name" value="PorD_KorD"/>
</dbReference>
<name>A0A558CZJ8_9GAMM</name>
<sequence>MSKMKAHPRPDMSQVPDNLCPIATIENPMLPGDWRAERPIVDRAKCVKCGICWIFCPVQCIVEKRAWFDVNYDTCKGCGICAVECPQNAIKMIEEVK</sequence>
<evidence type="ECO:0000313" key="9">
    <source>
        <dbReference type="Proteomes" id="UP000317355"/>
    </source>
</evidence>
<comment type="cofactor">
    <cofactor evidence="1">
        <name>[4Fe-4S] cluster</name>
        <dbReference type="ChEBI" id="CHEBI:49883"/>
    </cofactor>
</comment>
<organism evidence="8 9">
    <name type="scientific">Sedimenticola thiotaurini</name>
    <dbReference type="NCBI Taxonomy" id="1543721"/>
    <lineage>
        <taxon>Bacteria</taxon>
        <taxon>Pseudomonadati</taxon>
        <taxon>Pseudomonadota</taxon>
        <taxon>Gammaproteobacteria</taxon>
        <taxon>Chromatiales</taxon>
        <taxon>Sedimenticolaceae</taxon>
        <taxon>Sedimenticola</taxon>
    </lineage>
</organism>
<evidence type="ECO:0000256" key="1">
    <source>
        <dbReference type="ARBA" id="ARBA00001966"/>
    </source>
</evidence>
<keyword evidence="6" id="KW-0411">Iron-sulfur</keyword>
<evidence type="ECO:0000313" key="8">
    <source>
        <dbReference type="EMBL" id="TVT54165.1"/>
    </source>
</evidence>
<evidence type="ECO:0000256" key="2">
    <source>
        <dbReference type="ARBA" id="ARBA00022485"/>
    </source>
</evidence>